<organism evidence="1 2">
    <name type="scientific">Mycoplasmopsis columbina SF7</name>
    <dbReference type="NCBI Taxonomy" id="1037410"/>
    <lineage>
        <taxon>Bacteria</taxon>
        <taxon>Bacillati</taxon>
        <taxon>Mycoplasmatota</taxon>
        <taxon>Mycoplasmoidales</taxon>
        <taxon>Metamycoplasmataceae</taxon>
        <taxon>Mycoplasmopsis</taxon>
    </lineage>
</organism>
<name>F9UJW5_9BACT</name>
<dbReference type="RefSeq" id="WP_006608582.1">
    <property type="nucleotide sequence ID" value="NZ_AFXA01000009.1"/>
</dbReference>
<comment type="caution">
    <text evidence="1">The sequence shown here is derived from an EMBL/GenBank/DDBJ whole genome shotgun (WGS) entry which is preliminary data.</text>
</comment>
<evidence type="ECO:0000313" key="1">
    <source>
        <dbReference type="EMBL" id="EGV00311.1"/>
    </source>
</evidence>
<dbReference type="AlphaFoldDB" id="F9UJW5"/>
<keyword evidence="2" id="KW-1185">Reference proteome</keyword>
<proteinExistence type="predicted"/>
<dbReference type="EMBL" id="AFXA01000009">
    <property type="protein sequence ID" value="EGV00311.1"/>
    <property type="molecule type" value="Genomic_DNA"/>
</dbReference>
<dbReference type="STRING" id="1037410.MCSF7_00859"/>
<dbReference type="Proteomes" id="UP000004978">
    <property type="component" value="Unassembled WGS sequence"/>
</dbReference>
<evidence type="ECO:0000313" key="2">
    <source>
        <dbReference type="Proteomes" id="UP000004978"/>
    </source>
</evidence>
<gene>
    <name evidence="1" type="ORF">MCSF7_00859</name>
</gene>
<reference evidence="1 2" key="1">
    <citation type="journal article" date="2013" name="Genome Announc.">
        <title>Genome Sequence of Mycoplasma columbinum Strain SF7.</title>
        <authorList>
            <person name="Guo Z."/>
            <person name="Xu X."/>
            <person name="Zheng Q."/>
            <person name="Li T."/>
            <person name="Kuang S."/>
            <person name="Zhang Z."/>
            <person name="Chen Y."/>
            <person name="Lu X."/>
            <person name="Zhou R."/>
            <person name="Bi D."/>
            <person name="Jin H."/>
        </authorList>
    </citation>
    <scope>NUCLEOTIDE SEQUENCE [LARGE SCALE GENOMIC DNA]</scope>
    <source>
        <strain evidence="1 2">SF7</strain>
    </source>
</reference>
<sequence length="138" mass="16840">MFLKSILYSEGFYLKWTSNNLNNSKEYKWNIEEKIAEFCKNLQNHNEQLSDEKFKQKRQEIYNWLIEHIVIGLNFRQYDLLYNSYKILQKEANMIKLENEKEKKSHFSPKSVKNSFKNMKKEEDWPAFVESMKRLADL</sequence>
<protein>
    <submittedName>
        <fullName evidence="1">Uncharacterized protein</fullName>
    </submittedName>
</protein>
<accession>F9UJW5</accession>